<dbReference type="InterPro" id="IPR029479">
    <property type="entry name" value="Nitroreductase"/>
</dbReference>
<evidence type="ECO:0000259" key="3">
    <source>
        <dbReference type="Pfam" id="PF00881"/>
    </source>
</evidence>
<evidence type="ECO:0000256" key="1">
    <source>
        <dbReference type="ARBA" id="ARBA00007118"/>
    </source>
</evidence>
<keyword evidence="2" id="KW-0560">Oxidoreductase</keyword>
<keyword evidence="5" id="KW-1185">Reference proteome</keyword>
<dbReference type="Gene3D" id="3.40.109.10">
    <property type="entry name" value="NADH Oxidase"/>
    <property type="match status" value="1"/>
</dbReference>
<dbReference type="Pfam" id="PF00881">
    <property type="entry name" value="Nitroreductase"/>
    <property type="match status" value="2"/>
</dbReference>
<dbReference type="InterPro" id="IPR000415">
    <property type="entry name" value="Nitroreductase-like"/>
</dbReference>
<gene>
    <name evidence="4" type="ORF">I6U51_24505</name>
</gene>
<comment type="caution">
    <text evidence="4">The sequence shown here is derived from an EMBL/GenBank/DDBJ whole genome shotgun (WGS) entry which is preliminary data.</text>
</comment>
<dbReference type="PANTHER" id="PTHR43673:SF10">
    <property type="entry name" value="NADH DEHYDROGENASE_NAD(P)H NITROREDUCTASE XCC3605-RELATED"/>
    <property type="match status" value="1"/>
</dbReference>
<reference evidence="4" key="1">
    <citation type="submission" date="2020-12" db="EMBL/GenBank/DDBJ databases">
        <title>Clostridium thailandense sp. nov., a novel acetogenic bacterium isolated from peat land soil in Thailand.</title>
        <authorList>
            <person name="Chaikitkaew S."/>
            <person name="Birkeland N.K."/>
        </authorList>
    </citation>
    <scope>NUCLEOTIDE SEQUENCE</scope>
    <source>
        <strain evidence="4">DSM 17425</strain>
    </source>
</reference>
<feature type="domain" description="Nitroreductase" evidence="3">
    <location>
        <begin position="71"/>
        <end position="157"/>
    </location>
</feature>
<dbReference type="EMBL" id="JAEEGB010000066">
    <property type="protein sequence ID" value="MBI6875824.1"/>
    <property type="molecule type" value="Genomic_DNA"/>
</dbReference>
<comment type="similarity">
    <text evidence="1">Belongs to the nitroreductase family.</text>
</comment>
<accession>A0A934I142</accession>
<organism evidence="4 5">
    <name type="scientific">Clostridium aciditolerans</name>
    <dbReference type="NCBI Taxonomy" id="339861"/>
    <lineage>
        <taxon>Bacteria</taxon>
        <taxon>Bacillati</taxon>
        <taxon>Bacillota</taxon>
        <taxon>Clostridia</taxon>
        <taxon>Eubacteriales</taxon>
        <taxon>Clostridiaceae</taxon>
        <taxon>Clostridium</taxon>
    </lineage>
</organism>
<dbReference type="RefSeq" id="WP_211145159.1">
    <property type="nucleotide sequence ID" value="NZ_JAEEGB010000066.1"/>
</dbReference>
<feature type="domain" description="Nitroreductase" evidence="3">
    <location>
        <begin position="10"/>
        <end position="67"/>
    </location>
</feature>
<dbReference type="GO" id="GO:0016491">
    <property type="term" value="F:oxidoreductase activity"/>
    <property type="evidence" value="ECO:0007669"/>
    <property type="project" value="UniProtKB-KW"/>
</dbReference>
<evidence type="ECO:0000313" key="4">
    <source>
        <dbReference type="EMBL" id="MBI6875824.1"/>
    </source>
</evidence>
<evidence type="ECO:0000256" key="2">
    <source>
        <dbReference type="ARBA" id="ARBA00023002"/>
    </source>
</evidence>
<dbReference type="AlphaFoldDB" id="A0A934I142"/>
<proteinExistence type="inferred from homology"/>
<dbReference type="PANTHER" id="PTHR43673">
    <property type="entry name" value="NAD(P)H NITROREDUCTASE YDGI-RELATED"/>
    <property type="match status" value="1"/>
</dbReference>
<name>A0A934I142_9CLOT</name>
<evidence type="ECO:0000313" key="5">
    <source>
        <dbReference type="Proteomes" id="UP000622687"/>
    </source>
</evidence>
<protein>
    <submittedName>
        <fullName evidence="4">Nitroreductase family protein</fullName>
    </submittedName>
</protein>
<sequence length="182" mass="20613">MNFLELVKIRQSVREYSNIPIEKETIDRCLEAARLSPSACNSQPWSFMIIDTPELRDKIARSTFNELVSFNKFSLNAPILVVVTATKGNLKTKVGQMITSIPYYLIDIGIAAEHFCLQAAEEGLGTCMIGWFNEKKIKKHLHMSKDKMVALLIAVGYPKSESIRNKKRKPISEMSTFNLTDL</sequence>
<dbReference type="Proteomes" id="UP000622687">
    <property type="component" value="Unassembled WGS sequence"/>
</dbReference>
<dbReference type="SUPFAM" id="SSF55469">
    <property type="entry name" value="FMN-dependent nitroreductase-like"/>
    <property type="match status" value="1"/>
</dbReference>